<evidence type="ECO:0000313" key="3">
    <source>
        <dbReference type="EMBL" id="PMP64957.1"/>
    </source>
</evidence>
<dbReference type="GO" id="GO:0016094">
    <property type="term" value="P:polyprenol biosynthetic process"/>
    <property type="evidence" value="ECO:0007669"/>
    <property type="project" value="TreeGrafter"/>
</dbReference>
<dbReference type="Pfam" id="PF01255">
    <property type="entry name" value="Prenyltransf"/>
    <property type="match status" value="1"/>
</dbReference>
<evidence type="ECO:0000313" key="4">
    <source>
        <dbReference type="Proteomes" id="UP000235460"/>
    </source>
</evidence>
<comment type="cofactor">
    <cofactor evidence="2">
        <name>Mg(2+)</name>
        <dbReference type="ChEBI" id="CHEBI:18420"/>
    </cofactor>
    <text evidence="2">Binds 2 magnesium ions per subunit.</text>
</comment>
<feature type="binding site" evidence="2">
    <location>
        <begin position="71"/>
        <end position="73"/>
    </location>
    <ligand>
        <name>substrate</name>
    </ligand>
</feature>
<protein>
    <recommendedName>
        <fullName evidence="2">Isoprenyl transferase</fullName>
        <ecNumber evidence="2">2.5.1.-</ecNumber>
    </recommendedName>
</protein>
<dbReference type="NCBIfam" id="NF011405">
    <property type="entry name" value="PRK14830.1"/>
    <property type="match status" value="1"/>
</dbReference>
<proteinExistence type="inferred from homology"/>
<feature type="binding site" evidence="2">
    <location>
        <position position="43"/>
    </location>
    <ligand>
        <name>substrate</name>
    </ligand>
</feature>
<dbReference type="CDD" id="cd00475">
    <property type="entry name" value="Cis_IPPS"/>
    <property type="match status" value="1"/>
</dbReference>
<dbReference type="EC" id="2.5.1.-" evidence="2"/>
<feature type="binding site" evidence="2">
    <location>
        <position position="194"/>
    </location>
    <ligand>
        <name>substrate</name>
    </ligand>
</feature>
<dbReference type="PANTHER" id="PTHR10291:SF0">
    <property type="entry name" value="DEHYDRODOLICHYL DIPHOSPHATE SYNTHASE 2"/>
    <property type="match status" value="1"/>
</dbReference>
<dbReference type="Proteomes" id="UP000235460">
    <property type="component" value="Unassembled WGS sequence"/>
</dbReference>
<keyword evidence="2" id="KW-0479">Metal-binding</keyword>
<evidence type="ECO:0000256" key="1">
    <source>
        <dbReference type="ARBA" id="ARBA00022679"/>
    </source>
</evidence>
<feature type="binding site" evidence="2">
    <location>
        <position position="213"/>
    </location>
    <ligand>
        <name>Mg(2+)</name>
        <dbReference type="ChEBI" id="CHEBI:18420"/>
    </ligand>
</feature>
<dbReference type="InterPro" id="IPR001441">
    <property type="entry name" value="UPP_synth-like"/>
</dbReference>
<comment type="caution">
    <text evidence="3">The sequence shown here is derived from an EMBL/GenBank/DDBJ whole genome shotgun (WGS) entry which is preliminary data.</text>
</comment>
<gene>
    <name evidence="3" type="ORF">C0190_07330</name>
</gene>
<dbReference type="SUPFAM" id="SSF64005">
    <property type="entry name" value="Undecaprenyl diphosphate synthase"/>
    <property type="match status" value="1"/>
</dbReference>
<keyword evidence="1 2" id="KW-0808">Transferase</keyword>
<feature type="binding site" evidence="2">
    <location>
        <begin position="27"/>
        <end position="30"/>
    </location>
    <ligand>
        <name>substrate</name>
    </ligand>
</feature>
<dbReference type="NCBIfam" id="TIGR00055">
    <property type="entry name" value="uppS"/>
    <property type="match status" value="1"/>
</dbReference>
<comment type="subunit">
    <text evidence="2">Homodimer.</text>
</comment>
<sequence>MKNFLNDSVITLDPLKLPKHVAIIMDGNGRWAKSKGLPRAYGHKVGAEVAKKIIYKTRELGIPYLTLFAFSKENWFRPPEEISTLLELLKIYLDAELEEMKKQGIRFKVIGDKADFPKDLQEKLEFIEKTTQENEKMVLCMALSYGGKNEIIKAVKKLAEEIKEGKISPEEIDEGLFRKFLDTKDIPDPDLLIRTSGEMRISNFLLFQLAYTELYFTPIYWPDFDEKEYLKALYSYQQRERRFGRIYEP</sequence>
<dbReference type="EMBL" id="PNIK01000106">
    <property type="protein sequence ID" value="PMP64957.1"/>
    <property type="molecule type" value="Genomic_DNA"/>
</dbReference>
<dbReference type="FunFam" id="3.40.1180.10:FF:000001">
    <property type="entry name" value="(2E,6E)-farnesyl-diphosphate-specific ditrans,polycis-undecaprenyl-diphosphate synthase"/>
    <property type="match status" value="1"/>
</dbReference>
<feature type="binding site" evidence="2">
    <location>
        <position position="31"/>
    </location>
    <ligand>
        <name>substrate</name>
    </ligand>
</feature>
<feature type="binding site" evidence="2">
    <location>
        <position position="75"/>
    </location>
    <ligand>
        <name>substrate</name>
    </ligand>
</feature>
<dbReference type="HAMAP" id="MF_01139">
    <property type="entry name" value="ISPT"/>
    <property type="match status" value="1"/>
</dbReference>
<keyword evidence="2" id="KW-0460">Magnesium</keyword>
<reference evidence="3 4" key="1">
    <citation type="submission" date="2018-01" db="EMBL/GenBank/DDBJ databases">
        <title>Metagenomic assembled genomes from two thermal pools in the Uzon Caldera, Kamchatka, Russia.</title>
        <authorList>
            <person name="Wilkins L."/>
            <person name="Ettinger C."/>
        </authorList>
    </citation>
    <scope>NUCLEOTIDE SEQUENCE [LARGE SCALE GENOMIC DNA]</scope>
    <source>
        <strain evidence="3">ZAV-08</strain>
    </source>
</reference>
<feature type="active site" evidence="2">
    <location>
        <position position="26"/>
    </location>
</feature>
<feature type="binding site" evidence="2">
    <location>
        <position position="77"/>
    </location>
    <ligand>
        <name>substrate</name>
    </ligand>
</feature>
<feature type="binding site" evidence="2">
    <location>
        <begin position="200"/>
        <end position="202"/>
    </location>
    <ligand>
        <name>substrate</name>
    </ligand>
</feature>
<dbReference type="InterPro" id="IPR036424">
    <property type="entry name" value="UPP_synth-like_sf"/>
</dbReference>
<dbReference type="Gene3D" id="3.40.1180.10">
    <property type="entry name" value="Decaprenyl diphosphate synthase-like"/>
    <property type="match status" value="1"/>
</dbReference>
<name>A0A2N7PLL2_9BACT</name>
<accession>A0A2N7PLL2</accession>
<dbReference type="GO" id="GO:0045547">
    <property type="term" value="F:ditrans,polycis-polyprenyl diphosphate synthase [(2E,6E)-farnesyl diphosphate specific] activity"/>
    <property type="evidence" value="ECO:0007669"/>
    <property type="project" value="TreeGrafter"/>
</dbReference>
<evidence type="ECO:0000256" key="2">
    <source>
        <dbReference type="HAMAP-Rule" id="MF_01139"/>
    </source>
</evidence>
<feature type="binding site" evidence="2">
    <location>
        <position position="26"/>
    </location>
    <ligand>
        <name>Mg(2+)</name>
        <dbReference type="ChEBI" id="CHEBI:18420"/>
    </ligand>
</feature>
<dbReference type="AlphaFoldDB" id="A0A2N7PLL2"/>
<organism evidence="3 4">
    <name type="scientific">Thermodesulfobacterium geofontis</name>
    <dbReference type="NCBI Taxonomy" id="1295609"/>
    <lineage>
        <taxon>Bacteria</taxon>
        <taxon>Pseudomonadati</taxon>
        <taxon>Thermodesulfobacteriota</taxon>
        <taxon>Thermodesulfobacteria</taxon>
        <taxon>Thermodesulfobacteriales</taxon>
        <taxon>Thermodesulfobacteriaceae</taxon>
        <taxon>Thermodesulfobacterium</taxon>
    </lineage>
</organism>
<feature type="active site" description="Proton acceptor" evidence="2">
    <location>
        <position position="74"/>
    </location>
</feature>
<comment type="similarity">
    <text evidence="2">Belongs to the UPP synthase family.</text>
</comment>
<dbReference type="GO" id="GO:0000287">
    <property type="term" value="F:magnesium ion binding"/>
    <property type="evidence" value="ECO:0007669"/>
    <property type="project" value="UniProtKB-UniRule"/>
</dbReference>
<feature type="binding site" evidence="2">
    <location>
        <position position="39"/>
    </location>
    <ligand>
        <name>substrate</name>
    </ligand>
</feature>
<dbReference type="PANTHER" id="PTHR10291">
    <property type="entry name" value="DEHYDRODOLICHYL DIPHOSPHATE SYNTHASE FAMILY MEMBER"/>
    <property type="match status" value="1"/>
</dbReference>
<comment type="function">
    <text evidence="2">Catalyzes the condensation of isopentenyl diphosphate (IPP) with allylic pyrophosphates generating different type of terpenoids.</text>
</comment>